<dbReference type="EMBL" id="SNRY01001233">
    <property type="protein sequence ID" value="KAA6332501.1"/>
    <property type="molecule type" value="Genomic_DNA"/>
</dbReference>
<dbReference type="Pfam" id="PF07494">
    <property type="entry name" value="Reg_prop"/>
    <property type="match status" value="2"/>
</dbReference>
<feature type="transmembrane region" description="Helical" evidence="2">
    <location>
        <begin position="90"/>
        <end position="111"/>
    </location>
</feature>
<dbReference type="InterPro" id="IPR011110">
    <property type="entry name" value="Reg_prop"/>
</dbReference>
<dbReference type="Gene3D" id="2.130.10.10">
    <property type="entry name" value="YVTN repeat-like/Quinoprotein amine dehydrogenase"/>
    <property type="match status" value="3"/>
</dbReference>
<dbReference type="SUPFAM" id="SSF63829">
    <property type="entry name" value="Calcium-dependent phosphotriesterase"/>
    <property type="match status" value="3"/>
</dbReference>
<feature type="transmembrane region" description="Helical" evidence="2">
    <location>
        <begin position="30"/>
        <end position="49"/>
    </location>
</feature>
<dbReference type="PANTHER" id="PTHR43547:SF2">
    <property type="entry name" value="HYBRID SIGNAL TRANSDUCTION HISTIDINE KINASE C"/>
    <property type="match status" value="1"/>
</dbReference>
<sequence length="763" mass="86950">MLPLYSGMLPLYSGMLPLYSSMLPSYSSMLPLYSSMLPCIILLFLRYNSIFFLNFNPANRLLYYFYGMKFLTATLISYLLTLLPNKKRRLCYILFLAFVFLPASADSGMAVSHYTANQGLPGNTVYCSFKDSDGFMWFGTLYGLCSFDGVTFTTYLNHDHCYYSENPPRKITTIAEDKNGFLWIKTTDDKVYVFDRKKERFYTLDDEIKQYAGDVRAIKIQRTSGGEILLLTGNRKLLRAFAIDGQSVDIRLLHDLSPYANENDSVLTQNVLTETDDFIYWIGKDYTLFSYRKGKSLLGKPATILAKAGIDSSGSFTCAFGGEAQLWVGDNAGVVYAIDPETGNVNKYKLPDVDRAIQTLAIDNTETIYACMDKRDGMYEYDIRNNRLQKLLPKLNTDAVHYVFTDEYNKIWFEEQGQALFYYDPQNKTEKRFPFPQGKPVTKMQIKDAGEKGLFVLTPSGDMWMFVRESLSMIRLSQTPAFPDRSRDLPLFFHQELDNNGMLWLSSSMGVYCINVFPKQFHLFDLQTFKKAVYAEKEDLNRNIAPLFRDKNNNIWIATGQNLYLLDKNAQLREIVMPMGRPIASVCHIMEDNQGNLWLSTPKEGLVKITPDAQSPYGFRFAHYTHNPEMLSSLSGNQVSFTFQDSKNRIWVGLSGGHGLNLLREQAGAVCFNHKYNGFKQYPAYGSYMEIRGMAEDKDGRIWVGTANGLMSFDVNFASPEEITFETYRDRVSVSGVCNDNISLIYADTDSRIWISLFGGGLS</sequence>
<dbReference type="PANTHER" id="PTHR43547">
    <property type="entry name" value="TWO-COMPONENT HISTIDINE KINASE"/>
    <property type="match status" value="1"/>
</dbReference>
<feature type="non-terminal residue" evidence="3">
    <location>
        <position position="763"/>
    </location>
</feature>
<protein>
    <recommendedName>
        <fullName evidence="4">Sensor histidine kinase TodS</fullName>
    </recommendedName>
</protein>
<name>A0A5J4RI37_9ZZZZ</name>
<evidence type="ECO:0000256" key="2">
    <source>
        <dbReference type="SAM" id="Phobius"/>
    </source>
</evidence>
<gene>
    <name evidence="3" type="ORF">EZS27_019004</name>
</gene>
<comment type="caution">
    <text evidence="3">The sequence shown here is derived from an EMBL/GenBank/DDBJ whole genome shotgun (WGS) entry which is preliminary data.</text>
</comment>
<dbReference type="InterPro" id="IPR015943">
    <property type="entry name" value="WD40/YVTN_repeat-like_dom_sf"/>
</dbReference>
<evidence type="ECO:0000256" key="1">
    <source>
        <dbReference type="ARBA" id="ARBA00022553"/>
    </source>
</evidence>
<keyword evidence="2" id="KW-1133">Transmembrane helix</keyword>
<accession>A0A5J4RI37</accession>
<feature type="transmembrane region" description="Helical" evidence="2">
    <location>
        <begin position="61"/>
        <end position="83"/>
    </location>
</feature>
<dbReference type="GO" id="GO:0000155">
    <property type="term" value="F:phosphorelay sensor kinase activity"/>
    <property type="evidence" value="ECO:0007669"/>
    <property type="project" value="TreeGrafter"/>
</dbReference>
<keyword evidence="2" id="KW-0812">Transmembrane</keyword>
<organism evidence="3">
    <name type="scientific">termite gut metagenome</name>
    <dbReference type="NCBI Taxonomy" id="433724"/>
    <lineage>
        <taxon>unclassified sequences</taxon>
        <taxon>metagenomes</taxon>
        <taxon>organismal metagenomes</taxon>
    </lineage>
</organism>
<dbReference type="AlphaFoldDB" id="A0A5J4RI37"/>
<proteinExistence type="predicted"/>
<evidence type="ECO:0000313" key="3">
    <source>
        <dbReference type="EMBL" id="KAA6332501.1"/>
    </source>
</evidence>
<keyword evidence="2" id="KW-0472">Membrane</keyword>
<keyword evidence="1" id="KW-0597">Phosphoprotein</keyword>
<reference evidence="3" key="1">
    <citation type="submission" date="2019-03" db="EMBL/GenBank/DDBJ databases">
        <title>Single cell metagenomics reveals metabolic interactions within the superorganism composed of flagellate Streblomastix strix and complex community of Bacteroidetes bacteria on its surface.</title>
        <authorList>
            <person name="Treitli S.C."/>
            <person name="Kolisko M."/>
            <person name="Husnik F."/>
            <person name="Keeling P."/>
            <person name="Hampl V."/>
        </authorList>
    </citation>
    <scope>NUCLEOTIDE SEQUENCE</scope>
    <source>
        <strain evidence="3">STM</strain>
    </source>
</reference>
<evidence type="ECO:0008006" key="4">
    <source>
        <dbReference type="Google" id="ProtNLM"/>
    </source>
</evidence>